<dbReference type="GO" id="GO:0008170">
    <property type="term" value="F:N-methyltransferase activity"/>
    <property type="evidence" value="ECO:0007669"/>
    <property type="project" value="UniProtKB-ARBA"/>
</dbReference>
<dbReference type="RefSeq" id="XP_025410581.1">
    <property type="nucleotide sequence ID" value="XM_025554796.1"/>
</dbReference>
<dbReference type="InterPro" id="IPR003616">
    <property type="entry name" value="Post-SET_dom"/>
</dbReference>
<evidence type="ECO:0000256" key="4">
    <source>
        <dbReference type="ARBA" id="ARBA00022679"/>
    </source>
</evidence>
<gene>
    <name evidence="12" type="primary">LOC112683663</name>
</gene>
<dbReference type="SMART" id="SM00317">
    <property type="entry name" value="SET"/>
    <property type="match status" value="1"/>
</dbReference>
<dbReference type="Pfam" id="PF00856">
    <property type="entry name" value="SET"/>
    <property type="match status" value="1"/>
</dbReference>
<evidence type="ECO:0000313" key="11">
    <source>
        <dbReference type="Proteomes" id="UP000694846"/>
    </source>
</evidence>
<dbReference type="GO" id="GO:0005634">
    <property type="term" value="C:nucleus"/>
    <property type="evidence" value="ECO:0007669"/>
    <property type="project" value="InterPro"/>
</dbReference>
<dbReference type="SUPFAM" id="SSF82199">
    <property type="entry name" value="SET domain"/>
    <property type="match status" value="1"/>
</dbReference>
<evidence type="ECO:0000256" key="2">
    <source>
        <dbReference type="ARBA" id="ARBA00022454"/>
    </source>
</evidence>
<dbReference type="GeneID" id="112683663"/>
<keyword evidence="11" id="KW-1185">Reference proteome</keyword>
<dbReference type="PANTHER" id="PTHR46223">
    <property type="entry name" value="HISTONE-LYSINE N-METHYLTRANSFERASE SUV39H"/>
    <property type="match status" value="1"/>
</dbReference>
<keyword evidence="6" id="KW-0479">Metal-binding</keyword>
<evidence type="ECO:0000259" key="8">
    <source>
        <dbReference type="PROSITE" id="PS50280"/>
    </source>
</evidence>
<dbReference type="InterPro" id="IPR007728">
    <property type="entry name" value="Pre-SET_dom"/>
</dbReference>
<keyword evidence="4" id="KW-0808">Transferase</keyword>
<dbReference type="GO" id="GO:0008270">
    <property type="term" value="F:zinc ion binding"/>
    <property type="evidence" value="ECO:0007669"/>
    <property type="project" value="InterPro"/>
</dbReference>
<keyword evidence="5" id="KW-0949">S-adenosyl-L-methionine</keyword>
<dbReference type="InterPro" id="IPR046341">
    <property type="entry name" value="SET_dom_sf"/>
</dbReference>
<dbReference type="Proteomes" id="UP000694846">
    <property type="component" value="Unplaced"/>
</dbReference>
<dbReference type="GO" id="GO:0032259">
    <property type="term" value="P:methylation"/>
    <property type="evidence" value="ECO:0007669"/>
    <property type="project" value="UniProtKB-KW"/>
</dbReference>
<protein>
    <submittedName>
        <fullName evidence="12">Probable histone-lysine N-methyltransferase set-23 isoform X1</fullName>
    </submittedName>
</protein>
<dbReference type="InterPro" id="IPR050973">
    <property type="entry name" value="H3K9_Histone-Lys_N-MTase"/>
</dbReference>
<accession>A0A8B8FJA7</accession>
<feature type="domain" description="SET" evidence="8">
    <location>
        <begin position="102"/>
        <end position="223"/>
    </location>
</feature>
<evidence type="ECO:0000256" key="5">
    <source>
        <dbReference type="ARBA" id="ARBA00022691"/>
    </source>
</evidence>
<keyword evidence="2" id="KW-0158">Chromosome</keyword>
<dbReference type="GO" id="GO:0008757">
    <property type="term" value="F:S-adenosylmethionine-dependent methyltransferase activity"/>
    <property type="evidence" value="ECO:0007669"/>
    <property type="project" value="UniProtKB-ARBA"/>
</dbReference>
<dbReference type="PANTHER" id="PTHR46223:SF3">
    <property type="entry name" value="HISTONE-LYSINE N-METHYLTRANSFERASE SET-23"/>
    <property type="match status" value="1"/>
</dbReference>
<evidence type="ECO:0000256" key="1">
    <source>
        <dbReference type="ARBA" id="ARBA00004286"/>
    </source>
</evidence>
<name>A0A8B8FJA7_9HEMI</name>
<dbReference type="InterPro" id="IPR001214">
    <property type="entry name" value="SET_dom"/>
</dbReference>
<feature type="domain" description="Post-SET" evidence="10">
    <location>
        <begin position="234"/>
        <end position="250"/>
    </location>
</feature>
<comment type="subcellular location">
    <subcellularLocation>
        <location evidence="1">Chromosome</location>
    </subcellularLocation>
</comment>
<evidence type="ECO:0000256" key="6">
    <source>
        <dbReference type="ARBA" id="ARBA00022723"/>
    </source>
</evidence>
<dbReference type="GO" id="GO:0042054">
    <property type="term" value="F:histone methyltransferase activity"/>
    <property type="evidence" value="ECO:0007669"/>
    <property type="project" value="InterPro"/>
</dbReference>
<reference evidence="12" key="1">
    <citation type="submission" date="2025-08" db="UniProtKB">
        <authorList>
            <consortium name="RefSeq"/>
        </authorList>
    </citation>
    <scope>IDENTIFICATION</scope>
    <source>
        <tissue evidence="12">Whole body</tissue>
    </source>
</reference>
<evidence type="ECO:0000256" key="7">
    <source>
        <dbReference type="ARBA" id="ARBA00022833"/>
    </source>
</evidence>
<dbReference type="Pfam" id="PF05033">
    <property type="entry name" value="Pre-SET"/>
    <property type="match status" value="1"/>
</dbReference>
<evidence type="ECO:0000259" key="9">
    <source>
        <dbReference type="PROSITE" id="PS50867"/>
    </source>
</evidence>
<dbReference type="PROSITE" id="PS50868">
    <property type="entry name" value="POST_SET"/>
    <property type="match status" value="1"/>
</dbReference>
<feature type="domain" description="Pre-SET" evidence="9">
    <location>
        <begin position="44"/>
        <end position="101"/>
    </location>
</feature>
<organism evidence="11 12">
    <name type="scientific">Sipha flava</name>
    <name type="common">yellow sugarcane aphid</name>
    <dbReference type="NCBI Taxonomy" id="143950"/>
    <lineage>
        <taxon>Eukaryota</taxon>
        <taxon>Metazoa</taxon>
        <taxon>Ecdysozoa</taxon>
        <taxon>Arthropoda</taxon>
        <taxon>Hexapoda</taxon>
        <taxon>Insecta</taxon>
        <taxon>Pterygota</taxon>
        <taxon>Neoptera</taxon>
        <taxon>Paraneoptera</taxon>
        <taxon>Hemiptera</taxon>
        <taxon>Sternorrhyncha</taxon>
        <taxon>Aphidomorpha</taxon>
        <taxon>Aphidoidea</taxon>
        <taxon>Aphididae</taxon>
        <taxon>Sipha</taxon>
    </lineage>
</organism>
<dbReference type="PROSITE" id="PS50867">
    <property type="entry name" value="PRE_SET"/>
    <property type="match status" value="1"/>
</dbReference>
<dbReference type="GO" id="GO:0005694">
    <property type="term" value="C:chromosome"/>
    <property type="evidence" value="ECO:0007669"/>
    <property type="project" value="UniProtKB-SubCell"/>
</dbReference>
<evidence type="ECO:0000313" key="12">
    <source>
        <dbReference type="RefSeq" id="XP_025410581.1"/>
    </source>
</evidence>
<keyword evidence="7" id="KW-0862">Zinc</keyword>
<dbReference type="OrthoDB" id="48306at2759"/>
<dbReference type="AlphaFoldDB" id="A0A8B8FJA7"/>
<keyword evidence="3" id="KW-0489">Methyltransferase</keyword>
<sequence>MFKKLLFHQREDNYDHINNTLIYTITNIPGPGCNMNDFNSCPNQMCNCTDLCHTPNCECIALAGYNNYDEFGKLISVDKLIYECNDLCKCTSCQNRNVQLGPRIGLRISHFNKGYGLYTDIAIEKGQFVCEYAGEIIDISEAQRRSNLDNVNYIFVINEHFSDHTTTTVIDSTIIGNIGRYINHSCQPNCMIIPVRIDSLIPRLAIFAVKDIQCNEEITYNYGGEGSYSQNNLSEVPCLCESNNCKGFLPHKRGLF</sequence>
<proteinExistence type="predicted"/>
<evidence type="ECO:0000256" key="3">
    <source>
        <dbReference type="ARBA" id="ARBA00022603"/>
    </source>
</evidence>
<dbReference type="Gene3D" id="2.170.270.10">
    <property type="entry name" value="SET domain"/>
    <property type="match status" value="1"/>
</dbReference>
<evidence type="ECO:0000259" key="10">
    <source>
        <dbReference type="PROSITE" id="PS50868"/>
    </source>
</evidence>
<dbReference type="PROSITE" id="PS50280">
    <property type="entry name" value="SET"/>
    <property type="match status" value="1"/>
</dbReference>